<protein>
    <submittedName>
        <fullName evidence="7">Zinc finger MYND-type containing 12</fullName>
    </submittedName>
</protein>
<feature type="region of interest" description="Disordered" evidence="5">
    <location>
        <begin position="145"/>
        <end position="205"/>
    </location>
</feature>
<dbReference type="InterPro" id="IPR053248">
    <property type="entry name" value="Zinc_finger_MYND_domain"/>
</dbReference>
<dbReference type="PANTHER" id="PTHR46533:SF1">
    <property type="entry name" value="ZINC FINGER MYND DOMAIN-CONTAINING PROTEIN 12"/>
    <property type="match status" value="1"/>
</dbReference>
<feature type="compositionally biased region" description="Pro residues" evidence="5">
    <location>
        <begin position="1"/>
        <end position="11"/>
    </location>
</feature>
<dbReference type="Proteomes" id="UP000694541">
    <property type="component" value="Unplaced"/>
</dbReference>
<keyword evidence="2 4" id="KW-0863">Zinc-finger</keyword>
<evidence type="ECO:0000313" key="7">
    <source>
        <dbReference type="Ensembl" id="ENSANIP00000021692.1"/>
    </source>
</evidence>
<evidence type="ECO:0000256" key="4">
    <source>
        <dbReference type="PROSITE-ProRule" id="PRU00134"/>
    </source>
</evidence>
<evidence type="ECO:0000256" key="3">
    <source>
        <dbReference type="ARBA" id="ARBA00022833"/>
    </source>
</evidence>
<keyword evidence="3" id="KW-0862">Zinc</keyword>
<keyword evidence="1" id="KW-0479">Metal-binding</keyword>
<accession>A0A8B9NH36</accession>
<name>A0A8B9NH36_9AVES</name>
<dbReference type="PANTHER" id="PTHR46533">
    <property type="entry name" value="ZINC FINGER MYND DOMAIN-CONTAINING PROTEIN 12"/>
    <property type="match status" value="1"/>
</dbReference>
<evidence type="ECO:0000313" key="8">
    <source>
        <dbReference type="Proteomes" id="UP000694541"/>
    </source>
</evidence>
<evidence type="ECO:0000259" key="6">
    <source>
        <dbReference type="PROSITE" id="PS50865"/>
    </source>
</evidence>
<dbReference type="Ensembl" id="ENSANIT00000022409.1">
    <property type="protein sequence ID" value="ENSANIP00000021692.1"/>
    <property type="gene ID" value="ENSANIG00000014731.1"/>
</dbReference>
<evidence type="ECO:0000256" key="2">
    <source>
        <dbReference type="ARBA" id="ARBA00022771"/>
    </source>
</evidence>
<dbReference type="Gene3D" id="1.25.40.10">
    <property type="entry name" value="Tetratricopeptide repeat domain"/>
    <property type="match status" value="1"/>
</dbReference>
<feature type="compositionally biased region" description="Basic residues" evidence="5">
    <location>
        <begin position="145"/>
        <end position="189"/>
    </location>
</feature>
<dbReference type="InterPro" id="IPR011990">
    <property type="entry name" value="TPR-like_helical_dom_sf"/>
</dbReference>
<keyword evidence="8" id="KW-1185">Reference proteome</keyword>
<dbReference type="PROSITE" id="PS01360">
    <property type="entry name" value="ZF_MYND_1"/>
    <property type="match status" value="1"/>
</dbReference>
<dbReference type="SUPFAM" id="SSF144232">
    <property type="entry name" value="HIT/MYND zinc finger-like"/>
    <property type="match status" value="1"/>
</dbReference>
<dbReference type="PROSITE" id="PS50865">
    <property type="entry name" value="ZF_MYND_2"/>
    <property type="match status" value="1"/>
</dbReference>
<organism evidence="7 8">
    <name type="scientific">Accipiter nisus</name>
    <name type="common">Eurasian sparrowhawk</name>
    <dbReference type="NCBI Taxonomy" id="211598"/>
    <lineage>
        <taxon>Eukaryota</taxon>
        <taxon>Metazoa</taxon>
        <taxon>Chordata</taxon>
        <taxon>Craniata</taxon>
        <taxon>Vertebrata</taxon>
        <taxon>Euteleostomi</taxon>
        <taxon>Archelosauria</taxon>
        <taxon>Archosauria</taxon>
        <taxon>Dinosauria</taxon>
        <taxon>Saurischia</taxon>
        <taxon>Theropoda</taxon>
        <taxon>Coelurosauria</taxon>
        <taxon>Aves</taxon>
        <taxon>Neognathae</taxon>
        <taxon>Neoaves</taxon>
        <taxon>Telluraves</taxon>
        <taxon>Accipitrimorphae</taxon>
        <taxon>Accipitriformes</taxon>
        <taxon>Accipitridae</taxon>
        <taxon>Accipitrinae</taxon>
        <taxon>Accipiter</taxon>
    </lineage>
</organism>
<evidence type="ECO:0000256" key="5">
    <source>
        <dbReference type="SAM" id="MobiDB-lite"/>
    </source>
</evidence>
<proteinExistence type="predicted"/>
<reference evidence="7" key="2">
    <citation type="submission" date="2025-09" db="UniProtKB">
        <authorList>
            <consortium name="Ensembl"/>
        </authorList>
    </citation>
    <scope>IDENTIFICATION</scope>
</reference>
<sequence length="591" mass="64125">SPHGSPPPRGRPVPSRIPRRSPPRTEGRQGAGGGPQQSQVLGQAGELDGQQRPGLGSAAVVAEGGKEGGEGGGVGGHAGRRPGSEAEGVEQGRPGRREGSRPGEGGAGPVQEADAVTGRHQPLGRGGAAPPAAEVLQEADGARLQRHLRPPRRHQRHAPPARRLPRRPGPHARLRRRFIPAARRRRHARPAPSAGSAAPPLPGSVALATRRGVAWRGGPRGVGGRAGQRSAGRALEGSRRCELCGAAGRLRCRRCRLTHYCNVDHQKADWVSIHERICPLLIPIRTSLPCLLSEKERKHGMEQLVKRQKYVIDLAYSTAQEFVLDGKHKEAIPAALQALRFSTEVYGSSSVQLVPAYLLLAEATTGVGHLLQASKYLSQAQWIVLRTPDCSVAVQCKLHRSLGLFCAAEGNFEQALYHLANDIYLASSTFGLKSIETSGGYFHMANVFFRQNKMDIANSLYAEVTDIWHAFLLKSVQAQEQILKSQPEMSPFTEDKEVSKDCMTEAQQAEAIRVLNAVLDVREQAPKQQPGETARVLHALAMLYYLIMDLSKAPEVGMKAFELVTQLPQQESLEAIGRLLKLINSKPPYTK</sequence>
<feature type="domain" description="MYND-type" evidence="6">
    <location>
        <begin position="241"/>
        <end position="278"/>
    </location>
</feature>
<evidence type="ECO:0000256" key="1">
    <source>
        <dbReference type="ARBA" id="ARBA00022723"/>
    </source>
</evidence>
<dbReference type="Pfam" id="PF01753">
    <property type="entry name" value="zf-MYND"/>
    <property type="match status" value="1"/>
</dbReference>
<feature type="region of interest" description="Disordered" evidence="5">
    <location>
        <begin position="1"/>
        <end position="133"/>
    </location>
</feature>
<reference evidence="7" key="1">
    <citation type="submission" date="2025-08" db="UniProtKB">
        <authorList>
            <consortium name="Ensembl"/>
        </authorList>
    </citation>
    <scope>IDENTIFICATION</scope>
</reference>
<dbReference type="GO" id="GO:0008270">
    <property type="term" value="F:zinc ion binding"/>
    <property type="evidence" value="ECO:0007669"/>
    <property type="project" value="UniProtKB-KW"/>
</dbReference>
<dbReference type="SUPFAM" id="SSF48452">
    <property type="entry name" value="TPR-like"/>
    <property type="match status" value="1"/>
</dbReference>
<dbReference type="Gene3D" id="6.10.140.2220">
    <property type="match status" value="1"/>
</dbReference>
<dbReference type="AlphaFoldDB" id="A0A8B9NH36"/>
<dbReference type="InterPro" id="IPR002893">
    <property type="entry name" value="Znf_MYND"/>
</dbReference>
<feature type="compositionally biased region" description="Low complexity" evidence="5">
    <location>
        <begin position="190"/>
        <end position="205"/>
    </location>
</feature>